<dbReference type="EMBL" id="NKCI01000132">
    <property type="protein sequence ID" value="RSL52684.1"/>
    <property type="molecule type" value="Genomic_DNA"/>
</dbReference>
<keyword evidence="1" id="KW-0285">Flavoprotein</keyword>
<dbReference type="InterPro" id="IPR027477">
    <property type="entry name" value="Succ_DH/fumarate_Rdtase_cat_sf"/>
</dbReference>
<name>A0A428PI22_9HYPO</name>
<evidence type="ECO:0000256" key="3">
    <source>
        <dbReference type="SAM" id="MobiDB-lite"/>
    </source>
</evidence>
<dbReference type="SUPFAM" id="SSF56425">
    <property type="entry name" value="Succinate dehydrogenase/fumarate reductase flavoprotein, catalytic domain"/>
    <property type="match status" value="1"/>
</dbReference>
<dbReference type="InterPro" id="IPR003953">
    <property type="entry name" value="FAD-dep_OxRdtase_2_FAD-bd"/>
</dbReference>
<dbReference type="Gene3D" id="3.50.50.60">
    <property type="entry name" value="FAD/NAD(P)-binding domain"/>
    <property type="match status" value="1"/>
</dbReference>
<dbReference type="OrthoDB" id="7777654at2759"/>
<accession>A0A428PI22</accession>
<organism evidence="5 6">
    <name type="scientific">Fusarium duplospermum</name>
    <dbReference type="NCBI Taxonomy" id="1325734"/>
    <lineage>
        <taxon>Eukaryota</taxon>
        <taxon>Fungi</taxon>
        <taxon>Dikarya</taxon>
        <taxon>Ascomycota</taxon>
        <taxon>Pezizomycotina</taxon>
        <taxon>Sordariomycetes</taxon>
        <taxon>Hypocreomycetidae</taxon>
        <taxon>Hypocreales</taxon>
        <taxon>Nectriaceae</taxon>
        <taxon>Fusarium</taxon>
        <taxon>Fusarium solani species complex</taxon>
    </lineage>
</organism>
<evidence type="ECO:0000313" key="5">
    <source>
        <dbReference type="EMBL" id="RSL52684.1"/>
    </source>
</evidence>
<reference evidence="5 6" key="1">
    <citation type="submission" date="2017-06" db="EMBL/GenBank/DDBJ databases">
        <title>Comparative genomic analysis of Ambrosia Fusariam Clade fungi.</title>
        <authorList>
            <person name="Stajich J.E."/>
            <person name="Carrillo J."/>
            <person name="Kijimoto T."/>
            <person name="Eskalen A."/>
            <person name="O'Donnell K."/>
            <person name="Kasson M."/>
        </authorList>
    </citation>
    <scope>NUCLEOTIDE SEQUENCE [LARGE SCALE GENOMIC DNA]</scope>
    <source>
        <strain evidence="5 6">NRRL62584</strain>
    </source>
</reference>
<dbReference type="GO" id="GO:0016491">
    <property type="term" value="F:oxidoreductase activity"/>
    <property type="evidence" value="ECO:0007669"/>
    <property type="project" value="UniProtKB-KW"/>
</dbReference>
<comment type="caution">
    <text evidence="5">The sequence shown here is derived from an EMBL/GenBank/DDBJ whole genome shotgun (WGS) entry which is preliminary data.</text>
</comment>
<feature type="compositionally biased region" description="Basic residues" evidence="3">
    <location>
        <begin position="1"/>
        <end position="14"/>
    </location>
</feature>
<dbReference type="Proteomes" id="UP000288168">
    <property type="component" value="Unassembled WGS sequence"/>
</dbReference>
<dbReference type="InterPro" id="IPR036188">
    <property type="entry name" value="FAD/NAD-bd_sf"/>
</dbReference>
<evidence type="ECO:0000256" key="2">
    <source>
        <dbReference type="ARBA" id="ARBA00023002"/>
    </source>
</evidence>
<proteinExistence type="predicted"/>
<gene>
    <name evidence="5" type="ORF">CEP54_010801</name>
</gene>
<dbReference type="AlphaFoldDB" id="A0A428PI22"/>
<dbReference type="STRING" id="1325734.A0A428PI22"/>
<dbReference type="Pfam" id="PF00890">
    <property type="entry name" value="FAD_binding_2"/>
    <property type="match status" value="1"/>
</dbReference>
<evidence type="ECO:0000313" key="6">
    <source>
        <dbReference type="Proteomes" id="UP000288168"/>
    </source>
</evidence>
<protein>
    <recommendedName>
        <fullName evidence="4">FAD-dependent oxidoreductase 2 FAD-binding domain-containing protein</fullName>
    </recommendedName>
</protein>
<dbReference type="SUPFAM" id="SSF51905">
    <property type="entry name" value="FAD/NAD(P)-binding domain"/>
    <property type="match status" value="1"/>
</dbReference>
<sequence length="287" mass="31422">MARHPSSRGNRRLYHGLNSSAQEVTGPREEITSRFAGIVPDHLGIAPKPPFVDATLLENGLGNQELGTRENPIVIPEDEETSAAPGNEPTRSRVWFITMEQVVWSMSNLPATIRKIARFGPDVLLYGKGSEMANGNALVGHLVKSRAFSVVTQDSEGRPEKFVATKGVILASGGFGRSKDARAYLPHDWCVQPKGNVDDGQRMSREVGAAMPPPNPSNGVFAPVSILRTGTGQVRRYPHFSFDRTKPGSIIINTDGRRFANEAKPYQEFVQGMRKQGIEKSFRVADS</sequence>
<keyword evidence="2" id="KW-0560">Oxidoreductase</keyword>
<feature type="domain" description="FAD-dependent oxidoreductase 2 FAD-binding" evidence="4">
    <location>
        <begin position="150"/>
        <end position="281"/>
    </location>
</feature>
<evidence type="ECO:0000256" key="1">
    <source>
        <dbReference type="ARBA" id="ARBA00022630"/>
    </source>
</evidence>
<feature type="region of interest" description="Disordered" evidence="3">
    <location>
        <begin position="1"/>
        <end position="27"/>
    </location>
</feature>
<dbReference type="Gene3D" id="3.90.700.10">
    <property type="entry name" value="Succinate dehydrogenase/fumarate reductase flavoprotein, catalytic domain"/>
    <property type="match status" value="1"/>
</dbReference>
<evidence type="ECO:0000259" key="4">
    <source>
        <dbReference type="Pfam" id="PF00890"/>
    </source>
</evidence>
<keyword evidence="6" id="KW-1185">Reference proteome</keyword>